<name>A0A9K3I602_HELAN</name>
<reference evidence="3" key="1">
    <citation type="journal article" date="2017" name="Nature">
        <title>The sunflower genome provides insights into oil metabolism, flowering and Asterid evolution.</title>
        <authorList>
            <person name="Badouin H."/>
            <person name="Gouzy J."/>
            <person name="Grassa C.J."/>
            <person name="Murat F."/>
            <person name="Staton S.E."/>
            <person name="Cottret L."/>
            <person name="Lelandais-Briere C."/>
            <person name="Owens G.L."/>
            <person name="Carrere S."/>
            <person name="Mayjonade B."/>
            <person name="Legrand L."/>
            <person name="Gill N."/>
            <person name="Kane N.C."/>
            <person name="Bowers J.E."/>
            <person name="Hubner S."/>
            <person name="Bellec A."/>
            <person name="Berard A."/>
            <person name="Berges H."/>
            <person name="Blanchet N."/>
            <person name="Boniface M.C."/>
            <person name="Brunel D."/>
            <person name="Catrice O."/>
            <person name="Chaidir N."/>
            <person name="Claudel C."/>
            <person name="Donnadieu C."/>
            <person name="Faraut T."/>
            <person name="Fievet G."/>
            <person name="Helmstetter N."/>
            <person name="King M."/>
            <person name="Knapp S.J."/>
            <person name="Lai Z."/>
            <person name="Le Paslier M.C."/>
            <person name="Lippi Y."/>
            <person name="Lorenzon L."/>
            <person name="Mandel J.R."/>
            <person name="Marage G."/>
            <person name="Marchand G."/>
            <person name="Marquand E."/>
            <person name="Bret-Mestries E."/>
            <person name="Morien E."/>
            <person name="Nambeesan S."/>
            <person name="Nguyen T."/>
            <person name="Pegot-Espagnet P."/>
            <person name="Pouilly N."/>
            <person name="Raftis F."/>
            <person name="Sallet E."/>
            <person name="Schiex T."/>
            <person name="Thomas J."/>
            <person name="Vandecasteele C."/>
            <person name="Vares D."/>
            <person name="Vear F."/>
            <person name="Vautrin S."/>
            <person name="Crespi M."/>
            <person name="Mangin B."/>
            <person name="Burke J.M."/>
            <person name="Salse J."/>
            <person name="Munos S."/>
            <person name="Vincourt P."/>
            <person name="Rieseberg L.H."/>
            <person name="Langlade N.B."/>
        </authorList>
    </citation>
    <scope>NUCLEOTIDE SEQUENCE</scope>
    <source>
        <tissue evidence="3">Leaves</tissue>
    </source>
</reference>
<dbReference type="InterPro" id="IPR039959">
    <property type="entry name" value="Fimbrin/Plastin"/>
</dbReference>
<evidence type="ECO:0000313" key="4">
    <source>
        <dbReference type="Proteomes" id="UP000215914"/>
    </source>
</evidence>
<accession>A0A9K3I602</accession>
<keyword evidence="2" id="KW-0009">Actin-binding</keyword>
<dbReference type="InterPro" id="IPR036872">
    <property type="entry name" value="CH_dom_sf"/>
</dbReference>
<dbReference type="EMBL" id="MNCJ02000324">
    <property type="protein sequence ID" value="KAF5790948.1"/>
    <property type="molecule type" value="Genomic_DNA"/>
</dbReference>
<evidence type="ECO:0000256" key="1">
    <source>
        <dbReference type="ARBA" id="ARBA00022737"/>
    </source>
</evidence>
<gene>
    <name evidence="3" type="ORF">HanXRQr2_Chr09g0389091</name>
</gene>
<dbReference type="PANTHER" id="PTHR19961:SF79">
    <property type="entry name" value="FIMBRIN-5"/>
    <property type="match status" value="1"/>
</dbReference>
<dbReference type="Gene3D" id="1.10.418.10">
    <property type="entry name" value="Calponin-like domain"/>
    <property type="match status" value="1"/>
</dbReference>
<protein>
    <submittedName>
        <fullName evidence="3">CH domain superfamily, fimbrin/Plastin</fullName>
    </submittedName>
</protein>
<dbReference type="GO" id="GO:0051017">
    <property type="term" value="P:actin filament bundle assembly"/>
    <property type="evidence" value="ECO:0007669"/>
    <property type="project" value="InterPro"/>
</dbReference>
<reference evidence="3" key="2">
    <citation type="submission" date="2020-06" db="EMBL/GenBank/DDBJ databases">
        <title>Helianthus annuus Genome sequencing and assembly Release 2.</title>
        <authorList>
            <person name="Gouzy J."/>
            <person name="Langlade N."/>
            <person name="Munos S."/>
        </authorList>
    </citation>
    <scope>NUCLEOTIDE SEQUENCE</scope>
    <source>
        <tissue evidence="3">Leaves</tissue>
    </source>
</reference>
<organism evidence="3 4">
    <name type="scientific">Helianthus annuus</name>
    <name type="common">Common sunflower</name>
    <dbReference type="NCBI Taxonomy" id="4232"/>
    <lineage>
        <taxon>Eukaryota</taxon>
        <taxon>Viridiplantae</taxon>
        <taxon>Streptophyta</taxon>
        <taxon>Embryophyta</taxon>
        <taxon>Tracheophyta</taxon>
        <taxon>Spermatophyta</taxon>
        <taxon>Magnoliopsida</taxon>
        <taxon>eudicotyledons</taxon>
        <taxon>Gunneridae</taxon>
        <taxon>Pentapetalae</taxon>
        <taxon>asterids</taxon>
        <taxon>campanulids</taxon>
        <taxon>Asterales</taxon>
        <taxon>Asteraceae</taxon>
        <taxon>Asteroideae</taxon>
        <taxon>Heliantheae alliance</taxon>
        <taxon>Heliantheae</taxon>
        <taxon>Helianthus</taxon>
    </lineage>
</organism>
<evidence type="ECO:0000256" key="2">
    <source>
        <dbReference type="ARBA" id="ARBA00023203"/>
    </source>
</evidence>
<dbReference type="Proteomes" id="UP000215914">
    <property type="component" value="Unassembled WGS sequence"/>
</dbReference>
<keyword evidence="1" id="KW-0677">Repeat</keyword>
<dbReference type="SUPFAM" id="SSF47576">
    <property type="entry name" value="Calponin-homology domain, CH-domain"/>
    <property type="match status" value="1"/>
</dbReference>
<dbReference type="GO" id="GO:0051015">
    <property type="term" value="F:actin filament binding"/>
    <property type="evidence" value="ECO:0007669"/>
    <property type="project" value="InterPro"/>
</dbReference>
<sequence length="61" mass="7011">MDSFKDKRLSDGVFFLELLSAVKKKVVNWGLVTKGESEEDKKLNATYIISKKAWMLNLFIS</sequence>
<dbReference type="Gramene" id="mRNA:HanXRQr2_Chr09g0389091">
    <property type="protein sequence ID" value="mRNA:HanXRQr2_Chr09g0389091"/>
    <property type="gene ID" value="HanXRQr2_Chr09g0389091"/>
</dbReference>
<dbReference type="AlphaFoldDB" id="A0A9K3I602"/>
<proteinExistence type="predicted"/>
<evidence type="ECO:0000313" key="3">
    <source>
        <dbReference type="EMBL" id="KAF5790948.1"/>
    </source>
</evidence>
<keyword evidence="4" id="KW-1185">Reference proteome</keyword>
<comment type="caution">
    <text evidence="3">The sequence shown here is derived from an EMBL/GenBank/DDBJ whole genome shotgun (WGS) entry which is preliminary data.</text>
</comment>
<dbReference type="PANTHER" id="PTHR19961">
    <property type="entry name" value="FIMBRIN/PLASTIN"/>
    <property type="match status" value="1"/>
</dbReference>